<dbReference type="RefSeq" id="WP_006334648.1">
    <property type="nucleotide sequence ID" value="NZ_BAHC01000126.1"/>
</dbReference>
<name>K6WXQ6_9ACTN</name>
<reference evidence="2 3" key="1">
    <citation type="submission" date="2012-08" db="EMBL/GenBank/DDBJ databases">
        <title>Whole genome shotgun sequence of Gordonia rhizosphera NBRC 16068.</title>
        <authorList>
            <person name="Takarada H."/>
            <person name="Isaki S."/>
            <person name="Hosoyama A."/>
            <person name="Tsuchikane K."/>
            <person name="Katsumata H."/>
            <person name="Baba S."/>
            <person name="Ohji S."/>
            <person name="Yamazaki S."/>
            <person name="Fujita N."/>
        </authorList>
    </citation>
    <scope>NUCLEOTIDE SEQUENCE [LARGE SCALE GENOMIC DNA]</scope>
    <source>
        <strain evidence="2 3">NBRC 16068</strain>
    </source>
</reference>
<dbReference type="SUPFAM" id="SSF54427">
    <property type="entry name" value="NTF2-like"/>
    <property type="match status" value="1"/>
</dbReference>
<evidence type="ECO:0000313" key="3">
    <source>
        <dbReference type="Proteomes" id="UP000008363"/>
    </source>
</evidence>
<organism evidence="2 3">
    <name type="scientific">Gordonia rhizosphera NBRC 16068</name>
    <dbReference type="NCBI Taxonomy" id="1108045"/>
    <lineage>
        <taxon>Bacteria</taxon>
        <taxon>Bacillati</taxon>
        <taxon>Actinomycetota</taxon>
        <taxon>Actinomycetes</taxon>
        <taxon>Mycobacteriales</taxon>
        <taxon>Gordoniaceae</taxon>
        <taxon>Gordonia</taxon>
    </lineage>
</organism>
<accession>K6WXQ6</accession>
<evidence type="ECO:0000313" key="2">
    <source>
        <dbReference type="EMBL" id="GAB91304.1"/>
    </source>
</evidence>
<dbReference type="InterPro" id="IPR032710">
    <property type="entry name" value="NTF2-like_dom_sf"/>
</dbReference>
<dbReference type="EMBL" id="BAHC01000126">
    <property type="protein sequence ID" value="GAB91304.1"/>
    <property type="molecule type" value="Genomic_DNA"/>
</dbReference>
<dbReference type="AlphaFoldDB" id="K6WXQ6"/>
<dbReference type="InterPro" id="IPR037401">
    <property type="entry name" value="SnoaL-like"/>
</dbReference>
<evidence type="ECO:0000259" key="1">
    <source>
        <dbReference type="Pfam" id="PF13577"/>
    </source>
</evidence>
<keyword evidence="3" id="KW-1185">Reference proteome</keyword>
<dbReference type="STRING" id="1108045.GORHZ_126_00450"/>
<comment type="caution">
    <text evidence="2">The sequence shown here is derived from an EMBL/GenBank/DDBJ whole genome shotgun (WGS) entry which is preliminary data.</text>
</comment>
<feature type="domain" description="SnoaL-like" evidence="1">
    <location>
        <begin position="29"/>
        <end position="156"/>
    </location>
</feature>
<dbReference type="Pfam" id="PF13577">
    <property type="entry name" value="SnoaL_4"/>
    <property type="match status" value="1"/>
</dbReference>
<protein>
    <recommendedName>
        <fullName evidence="1">SnoaL-like domain-containing protein</fullName>
    </recommendedName>
</protein>
<sequence length="165" mass="18187">MTQAVDTPAWGRRNGFIDVGTSASGLSDREVSDRLVILDVVNRYGWSYDERDLDSLERTFTADAVFDGSVAGSVDVGPYEGREAIIEWLKGHMAAQQEQRRHTILNPIFVSQTESTATVNCYLVLTAVADGVARLVTTGFYRFDLVNDDGAWSVRHVFGGFDAAF</sequence>
<dbReference type="OrthoDB" id="981191at2"/>
<dbReference type="Gene3D" id="3.10.450.50">
    <property type="match status" value="1"/>
</dbReference>
<gene>
    <name evidence="2" type="ORF">GORHZ_126_00450</name>
</gene>
<dbReference type="Proteomes" id="UP000008363">
    <property type="component" value="Unassembled WGS sequence"/>
</dbReference>
<proteinExistence type="predicted"/>
<dbReference type="eggNOG" id="COG5517">
    <property type="taxonomic scope" value="Bacteria"/>
</dbReference>